<dbReference type="WBParaSite" id="JU765_v2.g18705.t1">
    <property type="protein sequence ID" value="JU765_v2.g18705.t1"/>
    <property type="gene ID" value="JU765_v2.g18705"/>
</dbReference>
<reference evidence="2" key="1">
    <citation type="submission" date="2022-11" db="UniProtKB">
        <authorList>
            <consortium name="WormBaseParasite"/>
        </authorList>
    </citation>
    <scope>IDENTIFICATION</scope>
</reference>
<name>A0AC34QRR1_9BILA</name>
<organism evidence="1 2">
    <name type="scientific">Panagrolaimus sp. JU765</name>
    <dbReference type="NCBI Taxonomy" id="591449"/>
    <lineage>
        <taxon>Eukaryota</taxon>
        <taxon>Metazoa</taxon>
        <taxon>Ecdysozoa</taxon>
        <taxon>Nematoda</taxon>
        <taxon>Chromadorea</taxon>
        <taxon>Rhabditida</taxon>
        <taxon>Tylenchina</taxon>
        <taxon>Panagrolaimomorpha</taxon>
        <taxon>Panagrolaimoidea</taxon>
        <taxon>Panagrolaimidae</taxon>
        <taxon>Panagrolaimus</taxon>
    </lineage>
</organism>
<protein>
    <submittedName>
        <fullName evidence="2">Uncharacterized protein</fullName>
    </submittedName>
</protein>
<evidence type="ECO:0000313" key="1">
    <source>
        <dbReference type="Proteomes" id="UP000887576"/>
    </source>
</evidence>
<accession>A0AC34QRR1</accession>
<sequence length="155" mass="17704">MSKNLNGNIQEQFQLLDNVGDGKIAVMDVPLLLRASKIVVSEADLEVYIKQWKEKQIERITIQDFLPVFSALKAVTDETQKERPQIEDFAALLDNLDYHKTGNVSDLDLRLFLQQGKEGLSEKETNQLFQFMNLTGPTICASDFVRTLLEDDDQR</sequence>
<evidence type="ECO:0000313" key="2">
    <source>
        <dbReference type="WBParaSite" id="JU765_v2.g18705.t1"/>
    </source>
</evidence>
<dbReference type="Proteomes" id="UP000887576">
    <property type="component" value="Unplaced"/>
</dbReference>
<proteinExistence type="predicted"/>